<dbReference type="PANTHER" id="PTHR22951">
    <property type="entry name" value="CLATHRIN ASSEMBLY PROTEIN"/>
    <property type="match status" value="1"/>
</dbReference>
<dbReference type="InterPro" id="IPR008942">
    <property type="entry name" value="ENTH_VHS"/>
</dbReference>
<evidence type="ECO:0000256" key="2">
    <source>
        <dbReference type="ARBA" id="ARBA00004555"/>
    </source>
</evidence>
<name>A0AAD3XS37_NEPGR</name>
<dbReference type="GO" id="GO:0000149">
    <property type="term" value="F:SNARE binding"/>
    <property type="evidence" value="ECO:0007669"/>
    <property type="project" value="UniProtKB-ARBA"/>
</dbReference>
<evidence type="ECO:0000259" key="10">
    <source>
        <dbReference type="PROSITE" id="PS50942"/>
    </source>
</evidence>
<dbReference type="AlphaFoldDB" id="A0AAD3XS37"/>
<dbReference type="Pfam" id="PF07651">
    <property type="entry name" value="ANTH"/>
    <property type="match status" value="1"/>
</dbReference>
<dbReference type="Gene3D" id="1.20.58.150">
    <property type="entry name" value="ANTH domain"/>
    <property type="match status" value="1"/>
</dbReference>
<dbReference type="InterPro" id="IPR013809">
    <property type="entry name" value="ENTH"/>
</dbReference>
<dbReference type="GO" id="GO:0005546">
    <property type="term" value="F:phosphatidylinositol-4,5-bisphosphate binding"/>
    <property type="evidence" value="ECO:0007669"/>
    <property type="project" value="TreeGrafter"/>
</dbReference>
<keyword evidence="8" id="KW-0968">Cytoplasmic vesicle</keyword>
<keyword evidence="6" id="KW-0472">Membrane</keyword>
<dbReference type="GO" id="GO:0005794">
    <property type="term" value="C:Golgi apparatus"/>
    <property type="evidence" value="ECO:0007669"/>
    <property type="project" value="UniProtKB-SubCell"/>
</dbReference>
<dbReference type="PANTHER" id="PTHR22951:SF89">
    <property type="entry name" value="OS05G0549000 PROTEIN"/>
    <property type="match status" value="1"/>
</dbReference>
<evidence type="ECO:0000256" key="3">
    <source>
        <dbReference type="ARBA" id="ARBA00004600"/>
    </source>
</evidence>
<comment type="subcellular location">
    <subcellularLocation>
        <location evidence="1">Cytoplasmic vesicle</location>
        <location evidence="1">Clathrin-coated vesicle</location>
    </subcellularLocation>
    <subcellularLocation>
        <location evidence="2">Golgi apparatus</location>
    </subcellularLocation>
    <subcellularLocation>
        <location evidence="3">Membrane</location>
        <location evidence="3">Clathrin-coated pit</location>
    </subcellularLocation>
</comment>
<dbReference type="SMART" id="SM00273">
    <property type="entry name" value="ENTH"/>
    <property type="match status" value="1"/>
</dbReference>
<dbReference type="GO" id="GO:0032050">
    <property type="term" value="F:clathrin heavy chain binding"/>
    <property type="evidence" value="ECO:0007669"/>
    <property type="project" value="TreeGrafter"/>
</dbReference>
<dbReference type="PROSITE" id="PS50942">
    <property type="entry name" value="ENTH"/>
    <property type="match status" value="1"/>
</dbReference>
<feature type="domain" description="ENTH" evidence="10">
    <location>
        <begin position="24"/>
        <end position="161"/>
    </location>
</feature>
<dbReference type="GO" id="GO:0006900">
    <property type="term" value="P:vesicle budding from membrane"/>
    <property type="evidence" value="ECO:0007669"/>
    <property type="project" value="TreeGrafter"/>
</dbReference>
<dbReference type="CDD" id="cd03564">
    <property type="entry name" value="ANTH_N"/>
    <property type="match status" value="1"/>
</dbReference>
<comment type="caution">
    <text evidence="11">The sequence shown here is derived from an EMBL/GenBank/DDBJ whole genome shotgun (WGS) entry which is preliminary data.</text>
</comment>
<feature type="region of interest" description="Disordered" evidence="9">
    <location>
        <begin position="337"/>
        <end position="360"/>
    </location>
</feature>
<sequence length="563" mass="62675">MATLQTWRKAYGALKDHTKVGVAQINSDYKDLDVAIVKATNHVECPPKDRHLKKILIAVSAIRPRADVAYCIHALARRLQKTRNWTVALKTLIVLHRLLRDGDPTFGEELLSFTQRGHILQLSNFKDDSSPIAWDCSAWVRAYALFLKERLECFRVLKYDIEAERLPRLAEGQEKGYSKTRDLDSEELLALLMAVQQLMYRLIGCQPEGAALGNYVIQYALALVLKESFKIYCVVNDGMINLVDKFFDLPRHEAIKALEIYRRGSQQAGSLCDFYEIFKRLEFARNFQFPVLREPPHSFLATMEDYIREAPRVVSVPSQQLELPERLLLTYKPEEASIPEDGTSTAEEPQPAAADNVVSSSVEAATNPYPTNHLDTSDLLGLNNRAPDASAIEESNALALAIVPSDTASTSQFGTALGKEFDPNGWELALVTTPSNNTSSINDRQLAGGLDSLTLNSLYDESAYRAHQRDAYGPPAPNPFEVEDPFEMSNNIAAPVAVQMAPMAQQPFNPFVPYQSPYQLQPQQQYKAMGAPNPFSDTGFDAFPVDPVAHLHTSNPFGSTGLP</sequence>
<proteinExistence type="predicted"/>
<dbReference type="GO" id="GO:0005545">
    <property type="term" value="F:1-phosphatidylinositol binding"/>
    <property type="evidence" value="ECO:0007669"/>
    <property type="project" value="InterPro"/>
</dbReference>
<dbReference type="GO" id="GO:0005905">
    <property type="term" value="C:clathrin-coated pit"/>
    <property type="evidence" value="ECO:0007669"/>
    <property type="project" value="UniProtKB-SubCell"/>
</dbReference>
<dbReference type="InterPro" id="IPR014712">
    <property type="entry name" value="ANTH_dom_sf"/>
</dbReference>
<dbReference type="EMBL" id="BSYO01000015">
    <property type="protein sequence ID" value="GMH15163.1"/>
    <property type="molecule type" value="Genomic_DNA"/>
</dbReference>
<dbReference type="InterPro" id="IPR011417">
    <property type="entry name" value="ANTH_dom"/>
</dbReference>
<dbReference type="Proteomes" id="UP001279734">
    <property type="component" value="Unassembled WGS sequence"/>
</dbReference>
<dbReference type="FunFam" id="1.20.58.150:FF:000003">
    <property type="entry name" value="Putative clathrin assembly protein"/>
    <property type="match status" value="1"/>
</dbReference>
<evidence type="ECO:0000256" key="9">
    <source>
        <dbReference type="SAM" id="MobiDB-lite"/>
    </source>
</evidence>
<gene>
    <name evidence="11" type="ORF">Nepgr_017004</name>
</gene>
<evidence type="ECO:0000256" key="8">
    <source>
        <dbReference type="ARBA" id="ARBA00023329"/>
    </source>
</evidence>
<keyword evidence="7" id="KW-0168">Coated pit</keyword>
<keyword evidence="12" id="KW-1185">Reference proteome</keyword>
<keyword evidence="5" id="KW-0333">Golgi apparatus</keyword>
<dbReference type="GO" id="GO:0048268">
    <property type="term" value="P:clathrin coat assembly"/>
    <property type="evidence" value="ECO:0007669"/>
    <property type="project" value="InterPro"/>
</dbReference>
<dbReference type="FunFam" id="1.25.40.90:FF:000005">
    <property type="entry name" value="Clathrin assembly protein AP180"/>
    <property type="match status" value="1"/>
</dbReference>
<evidence type="ECO:0000256" key="7">
    <source>
        <dbReference type="ARBA" id="ARBA00023176"/>
    </source>
</evidence>
<reference evidence="11" key="1">
    <citation type="submission" date="2023-05" db="EMBL/GenBank/DDBJ databases">
        <title>Nepenthes gracilis genome sequencing.</title>
        <authorList>
            <person name="Fukushima K."/>
        </authorList>
    </citation>
    <scope>NUCLEOTIDE SEQUENCE</scope>
    <source>
        <strain evidence="11">SING2019-196</strain>
    </source>
</reference>
<protein>
    <recommendedName>
        <fullName evidence="10">ENTH domain-containing protein</fullName>
    </recommendedName>
</protein>
<dbReference type="SUPFAM" id="SSF89009">
    <property type="entry name" value="GAT-like domain"/>
    <property type="match status" value="1"/>
</dbReference>
<dbReference type="GO" id="GO:0072583">
    <property type="term" value="P:clathrin-dependent endocytosis"/>
    <property type="evidence" value="ECO:0007669"/>
    <property type="project" value="InterPro"/>
</dbReference>
<evidence type="ECO:0000256" key="6">
    <source>
        <dbReference type="ARBA" id="ARBA00023136"/>
    </source>
</evidence>
<dbReference type="GO" id="GO:0030136">
    <property type="term" value="C:clathrin-coated vesicle"/>
    <property type="evidence" value="ECO:0007669"/>
    <property type="project" value="UniProtKB-SubCell"/>
</dbReference>
<keyword evidence="4" id="KW-0254">Endocytosis</keyword>
<evidence type="ECO:0000256" key="5">
    <source>
        <dbReference type="ARBA" id="ARBA00023034"/>
    </source>
</evidence>
<dbReference type="InterPro" id="IPR048050">
    <property type="entry name" value="ANTH_N_plant"/>
</dbReference>
<accession>A0AAD3XS37</accession>
<dbReference type="InterPro" id="IPR045192">
    <property type="entry name" value="AP180-like"/>
</dbReference>
<evidence type="ECO:0000256" key="4">
    <source>
        <dbReference type="ARBA" id="ARBA00022583"/>
    </source>
</evidence>
<organism evidence="11 12">
    <name type="scientific">Nepenthes gracilis</name>
    <name type="common">Slender pitcher plant</name>
    <dbReference type="NCBI Taxonomy" id="150966"/>
    <lineage>
        <taxon>Eukaryota</taxon>
        <taxon>Viridiplantae</taxon>
        <taxon>Streptophyta</taxon>
        <taxon>Embryophyta</taxon>
        <taxon>Tracheophyta</taxon>
        <taxon>Spermatophyta</taxon>
        <taxon>Magnoliopsida</taxon>
        <taxon>eudicotyledons</taxon>
        <taxon>Gunneridae</taxon>
        <taxon>Pentapetalae</taxon>
        <taxon>Caryophyllales</taxon>
        <taxon>Nepenthaceae</taxon>
        <taxon>Nepenthes</taxon>
    </lineage>
</organism>
<evidence type="ECO:0000256" key="1">
    <source>
        <dbReference type="ARBA" id="ARBA00004132"/>
    </source>
</evidence>
<dbReference type="Gene3D" id="1.25.40.90">
    <property type="match status" value="1"/>
</dbReference>
<evidence type="ECO:0000313" key="12">
    <source>
        <dbReference type="Proteomes" id="UP001279734"/>
    </source>
</evidence>
<evidence type="ECO:0000313" key="11">
    <source>
        <dbReference type="EMBL" id="GMH15163.1"/>
    </source>
</evidence>
<dbReference type="SUPFAM" id="SSF48464">
    <property type="entry name" value="ENTH/VHS domain"/>
    <property type="match status" value="1"/>
</dbReference>